<protein>
    <submittedName>
        <fullName evidence="4">Flavin oxidoreductase/NADH oxidase</fullName>
    </submittedName>
</protein>
<dbReference type="SUPFAM" id="SSF51395">
    <property type="entry name" value="FMN-linked oxidoreductases"/>
    <property type="match status" value="1"/>
</dbReference>
<accession>A0A9D1K0D7</accession>
<reference evidence="4" key="2">
    <citation type="journal article" date="2021" name="PeerJ">
        <title>Extensive microbial diversity within the chicken gut microbiome revealed by metagenomics and culture.</title>
        <authorList>
            <person name="Gilroy R."/>
            <person name="Ravi A."/>
            <person name="Getino M."/>
            <person name="Pursley I."/>
            <person name="Horton D.L."/>
            <person name="Alikhan N.F."/>
            <person name="Baker D."/>
            <person name="Gharbi K."/>
            <person name="Hall N."/>
            <person name="Watson M."/>
            <person name="Adriaenssens E.M."/>
            <person name="Foster-Nyarko E."/>
            <person name="Jarju S."/>
            <person name="Secka A."/>
            <person name="Antonio M."/>
            <person name="Oren A."/>
            <person name="Chaudhuri R.R."/>
            <person name="La Ragione R."/>
            <person name="Hildebrand F."/>
            <person name="Pallen M.J."/>
        </authorList>
    </citation>
    <scope>NUCLEOTIDE SEQUENCE</scope>
    <source>
        <strain evidence="4">CHK199-13235</strain>
    </source>
</reference>
<dbReference type="Gene3D" id="3.20.20.70">
    <property type="entry name" value="Aldolase class I"/>
    <property type="match status" value="1"/>
</dbReference>
<dbReference type="GO" id="GO:0016491">
    <property type="term" value="F:oxidoreductase activity"/>
    <property type="evidence" value="ECO:0007669"/>
    <property type="project" value="UniProtKB-KW"/>
</dbReference>
<dbReference type="AlphaFoldDB" id="A0A9D1K0D7"/>
<gene>
    <name evidence="4" type="ORF">IAB51_10465</name>
</gene>
<dbReference type="EMBL" id="DVJP01000069">
    <property type="protein sequence ID" value="HIS77210.1"/>
    <property type="molecule type" value="Genomic_DNA"/>
</dbReference>
<organism evidence="4 5">
    <name type="scientific">Candidatus Merdivicinus excrementipullorum</name>
    <dbReference type="NCBI Taxonomy" id="2840867"/>
    <lineage>
        <taxon>Bacteria</taxon>
        <taxon>Bacillati</taxon>
        <taxon>Bacillota</taxon>
        <taxon>Clostridia</taxon>
        <taxon>Eubacteriales</taxon>
        <taxon>Oscillospiraceae</taxon>
        <taxon>Oscillospiraceae incertae sedis</taxon>
        <taxon>Candidatus Merdivicinus</taxon>
    </lineage>
</organism>
<dbReference type="Pfam" id="PF00724">
    <property type="entry name" value="Oxidored_FMN"/>
    <property type="match status" value="1"/>
</dbReference>
<evidence type="ECO:0000256" key="2">
    <source>
        <dbReference type="ARBA" id="ARBA00023002"/>
    </source>
</evidence>
<dbReference type="Proteomes" id="UP000824002">
    <property type="component" value="Unassembled WGS sequence"/>
</dbReference>
<name>A0A9D1K0D7_9FIRM</name>
<keyword evidence="1" id="KW-0285">Flavoprotein</keyword>
<dbReference type="GO" id="GO:0010181">
    <property type="term" value="F:FMN binding"/>
    <property type="evidence" value="ECO:0007669"/>
    <property type="project" value="InterPro"/>
</dbReference>
<reference evidence="4" key="1">
    <citation type="submission" date="2020-10" db="EMBL/GenBank/DDBJ databases">
        <authorList>
            <person name="Gilroy R."/>
        </authorList>
    </citation>
    <scope>NUCLEOTIDE SEQUENCE</scope>
    <source>
        <strain evidence="4">CHK199-13235</strain>
    </source>
</reference>
<sequence>MMFHYQNIGEIQEEAKKEGVYLPFSMDTAPLKGSIRLEGKELPNRIAIQPMEGCDGTADGKPDELTLRRYDKFAKSGAGLIWEEATAVWEEGRANPRQLWIKEENLDAFRAMNHRIREISMRENGYAPLILMQATHSGRYSKPHGVPEPLIACNNPIFEKGGPISQERIVSDDYLKRLIERMGEAAYLAQKAGFDGVDVKSCHRYLGSELLSAFTRPGLFGGSFENRTRFLRESVMAARARVSGDFLVTSRLNVYDGFPYPYGFGVNEKDGLTPDMTEPKKLVGILHKELGVNLLDITIGNPYVNPHVNRPADFQLYDLPESPLAGVARMLSCTKSIQEAYPDLTIIGSGLSYLRQFAPQMAAGAVREGYFQIAGFGRMAFAYPDFAKDILSGKDLDSRKCCIACGKCSQLMRFGSKAGCVVRDSVYTKLYQEAVQGQKPRL</sequence>
<comment type="caution">
    <text evidence="4">The sequence shown here is derived from an EMBL/GenBank/DDBJ whole genome shotgun (WGS) entry which is preliminary data.</text>
</comment>
<evidence type="ECO:0000313" key="4">
    <source>
        <dbReference type="EMBL" id="HIS77210.1"/>
    </source>
</evidence>
<keyword evidence="2" id="KW-0560">Oxidoreductase</keyword>
<dbReference type="InterPro" id="IPR051799">
    <property type="entry name" value="NADH_flavin_oxidoreductase"/>
</dbReference>
<proteinExistence type="predicted"/>
<evidence type="ECO:0000313" key="5">
    <source>
        <dbReference type="Proteomes" id="UP000824002"/>
    </source>
</evidence>
<dbReference type="PANTHER" id="PTHR43656:SF2">
    <property type="entry name" value="BINDING OXIDOREDUCTASE, PUTATIVE (AFU_ORTHOLOGUE AFUA_2G08260)-RELATED"/>
    <property type="match status" value="1"/>
</dbReference>
<dbReference type="PANTHER" id="PTHR43656">
    <property type="entry name" value="BINDING OXIDOREDUCTASE, PUTATIVE (AFU_ORTHOLOGUE AFUA_2G08260)-RELATED"/>
    <property type="match status" value="1"/>
</dbReference>
<dbReference type="InterPro" id="IPR013785">
    <property type="entry name" value="Aldolase_TIM"/>
</dbReference>
<dbReference type="InterPro" id="IPR001155">
    <property type="entry name" value="OxRdtase_FMN_N"/>
</dbReference>
<feature type="domain" description="NADH:flavin oxidoreductase/NADH oxidase N-terminal" evidence="3">
    <location>
        <begin position="35"/>
        <end position="257"/>
    </location>
</feature>
<evidence type="ECO:0000259" key="3">
    <source>
        <dbReference type="Pfam" id="PF00724"/>
    </source>
</evidence>
<evidence type="ECO:0000256" key="1">
    <source>
        <dbReference type="ARBA" id="ARBA00022630"/>
    </source>
</evidence>